<protein>
    <submittedName>
        <fullName evidence="3">Cyclase dehydrase</fullName>
    </submittedName>
</protein>
<accession>A0A9X1LC49</accession>
<keyword evidence="2" id="KW-0472">Membrane</keyword>
<keyword evidence="4" id="KW-1185">Reference proteome</keyword>
<evidence type="ECO:0000313" key="3">
    <source>
        <dbReference type="EMBL" id="MCB4823252.1"/>
    </source>
</evidence>
<keyword evidence="2" id="KW-0812">Transmembrane</keyword>
<name>A0A9X1LC49_9PROT</name>
<organism evidence="3 4">
    <name type="scientific">Roseicella aerolata</name>
    <dbReference type="NCBI Taxonomy" id="2883479"/>
    <lineage>
        <taxon>Bacteria</taxon>
        <taxon>Pseudomonadati</taxon>
        <taxon>Pseudomonadota</taxon>
        <taxon>Alphaproteobacteria</taxon>
        <taxon>Acetobacterales</taxon>
        <taxon>Roseomonadaceae</taxon>
        <taxon>Roseicella</taxon>
    </lineage>
</organism>
<gene>
    <name evidence="3" type="ORF">LHA35_16075</name>
</gene>
<feature type="compositionally biased region" description="Basic and acidic residues" evidence="1">
    <location>
        <begin position="159"/>
        <end position="173"/>
    </location>
</feature>
<evidence type="ECO:0000313" key="4">
    <source>
        <dbReference type="Proteomes" id="UP001139311"/>
    </source>
</evidence>
<dbReference type="AlphaFoldDB" id="A0A9X1LC49"/>
<dbReference type="Proteomes" id="UP001139311">
    <property type="component" value="Unassembled WGS sequence"/>
</dbReference>
<dbReference type="RefSeq" id="WP_226609732.1">
    <property type="nucleotide sequence ID" value="NZ_JAJAQI010000024.1"/>
</dbReference>
<dbReference type="EMBL" id="JAJAQI010000024">
    <property type="protein sequence ID" value="MCB4823252.1"/>
    <property type="molecule type" value="Genomic_DNA"/>
</dbReference>
<comment type="caution">
    <text evidence="3">The sequence shown here is derived from an EMBL/GenBank/DDBJ whole genome shotgun (WGS) entry which is preliminary data.</text>
</comment>
<keyword evidence="2" id="KW-1133">Transmembrane helix</keyword>
<evidence type="ECO:0000256" key="2">
    <source>
        <dbReference type="SAM" id="Phobius"/>
    </source>
</evidence>
<evidence type="ECO:0000256" key="1">
    <source>
        <dbReference type="SAM" id="MobiDB-lite"/>
    </source>
</evidence>
<feature type="transmembrane region" description="Helical" evidence="2">
    <location>
        <begin position="107"/>
        <end position="129"/>
    </location>
</feature>
<proteinExistence type="predicted"/>
<reference evidence="3" key="1">
    <citation type="submission" date="2021-10" db="EMBL/GenBank/DDBJ databases">
        <title>Roseicella aerolatum sp. nov., isolated from aerosols of e-waste dismantling site.</title>
        <authorList>
            <person name="Qin T."/>
        </authorList>
    </citation>
    <scope>NUCLEOTIDE SEQUENCE</scope>
    <source>
        <strain evidence="3">GB24</strain>
    </source>
</reference>
<feature type="transmembrane region" description="Helical" evidence="2">
    <location>
        <begin position="20"/>
        <end position="38"/>
    </location>
</feature>
<feature type="region of interest" description="Disordered" evidence="1">
    <location>
        <begin position="139"/>
        <end position="182"/>
    </location>
</feature>
<sequence>MSGRGTQRRRGRRTDSTLAVAQGLGWFSIGLGLVEVLAPQALARGLGMRGHERLIASYGAREIATGIGILTARDPTPWIWGRVAGDALDLGTLATGLDGRNRQREKVGLALAAVAGVTLLDLLCGRALSARRSGRRLARHRDYSDRRGMPQPPEAMRGAARDFEIPRDFRTPEALRPWTSAA</sequence>